<keyword evidence="4 9" id="KW-0812">Transmembrane</keyword>
<proteinExistence type="inferred from homology"/>
<dbReference type="STRING" id="1774968.AUC68_14620"/>
<comment type="caution">
    <text evidence="9">Lacks conserved residue(s) required for the propagation of feature annotation.</text>
</comment>
<dbReference type="GO" id="GO:0006508">
    <property type="term" value="P:proteolysis"/>
    <property type="evidence" value="ECO:0007669"/>
    <property type="project" value="UniProtKB-KW"/>
</dbReference>
<dbReference type="EC" id="3.4.23.36" evidence="9"/>
<dbReference type="Pfam" id="PF01252">
    <property type="entry name" value="Peptidase_A8"/>
    <property type="match status" value="1"/>
</dbReference>
<gene>
    <name evidence="9" type="primary">lspA</name>
    <name evidence="12" type="ORF">AUC68_14620</name>
</gene>
<dbReference type="GO" id="GO:0005886">
    <property type="term" value="C:plasma membrane"/>
    <property type="evidence" value="ECO:0007669"/>
    <property type="project" value="UniProtKB-SubCell"/>
</dbReference>
<evidence type="ECO:0000256" key="5">
    <source>
        <dbReference type="ARBA" id="ARBA00022750"/>
    </source>
</evidence>
<comment type="pathway">
    <text evidence="9">Protein modification; lipoprotein biosynthesis (signal peptide cleavage).</text>
</comment>
<name>A0A1E3W6S0_9HYPH</name>
<evidence type="ECO:0000256" key="2">
    <source>
        <dbReference type="ARBA" id="ARBA00022475"/>
    </source>
</evidence>
<evidence type="ECO:0000256" key="6">
    <source>
        <dbReference type="ARBA" id="ARBA00022801"/>
    </source>
</evidence>
<accession>A0A1E3W6S0</accession>
<dbReference type="GO" id="GO:0004190">
    <property type="term" value="F:aspartic-type endopeptidase activity"/>
    <property type="evidence" value="ECO:0007669"/>
    <property type="project" value="UniProtKB-UniRule"/>
</dbReference>
<dbReference type="PANTHER" id="PTHR33695">
    <property type="entry name" value="LIPOPROTEIN SIGNAL PEPTIDASE"/>
    <property type="match status" value="1"/>
</dbReference>
<dbReference type="HAMAP" id="MF_00161">
    <property type="entry name" value="LspA"/>
    <property type="match status" value="1"/>
</dbReference>
<comment type="caution">
    <text evidence="12">The sequence shown here is derived from an EMBL/GenBank/DDBJ whole genome shotgun (WGS) entry which is preliminary data.</text>
</comment>
<keyword evidence="7 9" id="KW-1133">Transmembrane helix</keyword>
<keyword evidence="3 9" id="KW-0645">Protease</keyword>
<feature type="transmembrane region" description="Helical" evidence="9">
    <location>
        <begin position="97"/>
        <end position="115"/>
    </location>
</feature>
<dbReference type="PROSITE" id="PS00855">
    <property type="entry name" value="SPASE_II"/>
    <property type="match status" value="1"/>
</dbReference>
<dbReference type="PRINTS" id="PR00781">
    <property type="entry name" value="LIPOSIGPTASE"/>
</dbReference>
<evidence type="ECO:0000313" key="12">
    <source>
        <dbReference type="EMBL" id="ODS00797.1"/>
    </source>
</evidence>
<evidence type="ECO:0000256" key="11">
    <source>
        <dbReference type="RuleBase" id="RU004181"/>
    </source>
</evidence>
<keyword evidence="5 9" id="KW-0064">Aspartyl protease</keyword>
<comment type="function">
    <text evidence="9 10">This protein specifically catalyzes the removal of signal peptides from prolipoproteins.</text>
</comment>
<evidence type="ECO:0000256" key="8">
    <source>
        <dbReference type="ARBA" id="ARBA00023136"/>
    </source>
</evidence>
<feature type="transmembrane region" description="Helical" evidence="9">
    <location>
        <begin position="70"/>
        <end position="90"/>
    </location>
</feature>
<dbReference type="NCBIfam" id="TIGR00077">
    <property type="entry name" value="lspA"/>
    <property type="match status" value="1"/>
</dbReference>
<dbReference type="Proteomes" id="UP000094501">
    <property type="component" value="Unassembled WGS sequence"/>
</dbReference>
<dbReference type="PANTHER" id="PTHR33695:SF1">
    <property type="entry name" value="LIPOPROTEIN SIGNAL PEPTIDASE"/>
    <property type="match status" value="1"/>
</dbReference>
<evidence type="ECO:0000256" key="9">
    <source>
        <dbReference type="HAMAP-Rule" id="MF_00161"/>
    </source>
</evidence>
<keyword evidence="2 9" id="KW-1003">Cell membrane</keyword>
<dbReference type="InterPro" id="IPR001872">
    <property type="entry name" value="Peptidase_A8"/>
</dbReference>
<feature type="transmembrane region" description="Helical" evidence="9">
    <location>
        <begin position="135"/>
        <end position="155"/>
    </location>
</feature>
<dbReference type="RefSeq" id="WP_069436387.1">
    <property type="nucleotide sequence ID" value="NZ_LPWG01000004.1"/>
</dbReference>
<dbReference type="AlphaFoldDB" id="A0A1E3W6S0"/>
<dbReference type="UniPathway" id="UPA00665"/>
<evidence type="ECO:0000256" key="7">
    <source>
        <dbReference type="ARBA" id="ARBA00022989"/>
    </source>
</evidence>
<comment type="catalytic activity">
    <reaction evidence="9 10">
        <text>Release of signal peptides from bacterial membrane prolipoproteins. Hydrolyzes -Xaa-Yaa-Zaa-|-(S,diacylglyceryl)Cys-, in which Xaa is hydrophobic (preferably Leu), and Yaa (Ala or Ser) and Zaa (Gly or Ala) have small, neutral side chains.</text>
        <dbReference type="EC" id="3.4.23.36"/>
    </reaction>
</comment>
<feature type="active site" evidence="9">
    <location>
        <position position="125"/>
    </location>
</feature>
<keyword evidence="13" id="KW-1185">Reference proteome</keyword>
<dbReference type="OrthoDB" id="9810259at2"/>
<sequence>MIRRWLWGPYSPLGFIVGALTVLADQGNKLWMLYVYDIGSKQPVAVTPFFDLILVWNKGISYGLFQQDGLIGRLVLVAFALSVSLALVVWLAHVTTALTAVSIGLIVGGAIGNAIDRAVHGAVADFYSFHAFGFQWYIFNIADVAIVAGVIGLLYDSLFGGHKKAGNPSKM</sequence>
<keyword evidence="8 9" id="KW-0472">Membrane</keyword>
<evidence type="ECO:0000313" key="13">
    <source>
        <dbReference type="Proteomes" id="UP000094501"/>
    </source>
</evidence>
<feature type="active site" evidence="9">
    <location>
        <position position="143"/>
    </location>
</feature>
<protein>
    <recommendedName>
        <fullName evidence="9">Lipoprotein signal peptidase</fullName>
        <ecNumber evidence="9">3.4.23.36</ecNumber>
    </recommendedName>
    <alternativeName>
        <fullName evidence="9">Prolipoprotein signal peptidase</fullName>
    </alternativeName>
    <alternativeName>
        <fullName evidence="9">Signal peptidase II</fullName>
        <shortName evidence="9">SPase II</shortName>
    </alternativeName>
</protein>
<evidence type="ECO:0000256" key="10">
    <source>
        <dbReference type="RuleBase" id="RU000594"/>
    </source>
</evidence>
<keyword evidence="6 9" id="KW-0378">Hydrolase</keyword>
<organism evidence="12 13">
    <name type="scientific">Methyloceanibacter methanicus</name>
    <dbReference type="NCBI Taxonomy" id="1774968"/>
    <lineage>
        <taxon>Bacteria</taxon>
        <taxon>Pseudomonadati</taxon>
        <taxon>Pseudomonadota</taxon>
        <taxon>Alphaproteobacteria</taxon>
        <taxon>Hyphomicrobiales</taxon>
        <taxon>Hyphomicrobiaceae</taxon>
        <taxon>Methyloceanibacter</taxon>
    </lineage>
</organism>
<evidence type="ECO:0000256" key="4">
    <source>
        <dbReference type="ARBA" id="ARBA00022692"/>
    </source>
</evidence>
<evidence type="ECO:0000256" key="3">
    <source>
        <dbReference type="ARBA" id="ARBA00022670"/>
    </source>
</evidence>
<comment type="similarity">
    <text evidence="1 9 11">Belongs to the peptidase A8 family.</text>
</comment>
<dbReference type="EMBL" id="LPWG01000004">
    <property type="protein sequence ID" value="ODS00797.1"/>
    <property type="molecule type" value="Genomic_DNA"/>
</dbReference>
<evidence type="ECO:0000256" key="1">
    <source>
        <dbReference type="ARBA" id="ARBA00006139"/>
    </source>
</evidence>
<comment type="subcellular location">
    <subcellularLocation>
        <location evidence="9">Cell membrane</location>
        <topology evidence="9">Multi-pass membrane protein</topology>
    </subcellularLocation>
</comment>
<reference evidence="12 13" key="1">
    <citation type="journal article" date="2016" name="Environ. Microbiol.">
        <title>New Methyloceanibacter diversity from North Sea sediments includes methanotroph containing solely the soluble methane monooxygenase.</title>
        <authorList>
            <person name="Vekeman B."/>
            <person name="Kerckhof F.M."/>
            <person name="Cremers G."/>
            <person name="de Vos P."/>
            <person name="Vandamme P."/>
            <person name="Boon N."/>
            <person name="Op den Camp H.J."/>
            <person name="Heylen K."/>
        </authorList>
    </citation>
    <scope>NUCLEOTIDE SEQUENCE [LARGE SCALE GENOMIC DNA]</scope>
    <source>
        <strain evidence="12 13">R-67174</strain>
    </source>
</reference>